<evidence type="ECO:0000313" key="4">
    <source>
        <dbReference type="EMBL" id="SFB45571.1"/>
    </source>
</evidence>
<sequence length="175" mass="18051">MVLGAAEGAEVVGGAADGSARSSPVSQPSAMRNWPRPCRRPGSAYTYAFATLGEVVAWIIGWNLLLEFALGAAVVSRGWSGYLASLGGTGQPRRGDQESEQGLRVGILGALAVCALLYIGVSVVLTGMVPFTNIGGAALVALLADQRARRHGEHRRVVGDAHRRGGRAGAPPHAA</sequence>
<accession>A0A1I1B5N7</accession>
<dbReference type="STRING" id="490629.SAMN05216266_11268"/>
<dbReference type="PANTHER" id="PTHR43243">
    <property type="entry name" value="INNER MEMBRANE TRANSPORTER YGJI-RELATED"/>
    <property type="match status" value="1"/>
</dbReference>
<evidence type="ECO:0000313" key="5">
    <source>
        <dbReference type="Proteomes" id="UP000243799"/>
    </source>
</evidence>
<organism evidence="4 5">
    <name type="scientific">Amycolatopsis marina</name>
    <dbReference type="NCBI Taxonomy" id="490629"/>
    <lineage>
        <taxon>Bacteria</taxon>
        <taxon>Bacillati</taxon>
        <taxon>Actinomycetota</taxon>
        <taxon>Actinomycetes</taxon>
        <taxon>Pseudonocardiales</taxon>
        <taxon>Pseudonocardiaceae</taxon>
        <taxon>Amycolatopsis</taxon>
    </lineage>
</organism>
<feature type="compositionally biased region" description="Polar residues" evidence="2">
    <location>
        <begin position="20"/>
        <end position="30"/>
    </location>
</feature>
<dbReference type="EMBL" id="FOKG01000012">
    <property type="protein sequence ID" value="SFB45571.1"/>
    <property type="molecule type" value="Genomic_DNA"/>
</dbReference>
<dbReference type="Gene3D" id="1.20.1740.10">
    <property type="entry name" value="Amino acid/polyamine transporter I"/>
    <property type="match status" value="1"/>
</dbReference>
<evidence type="ECO:0008006" key="6">
    <source>
        <dbReference type="Google" id="ProtNLM"/>
    </source>
</evidence>
<keyword evidence="5" id="KW-1185">Reference proteome</keyword>
<keyword evidence="3" id="KW-1133">Transmembrane helix</keyword>
<evidence type="ECO:0000256" key="3">
    <source>
        <dbReference type="SAM" id="Phobius"/>
    </source>
</evidence>
<dbReference type="GO" id="GO:0015171">
    <property type="term" value="F:amino acid transmembrane transporter activity"/>
    <property type="evidence" value="ECO:0007669"/>
    <property type="project" value="TreeGrafter"/>
</dbReference>
<proteinExistence type="predicted"/>
<feature type="transmembrane region" description="Helical" evidence="3">
    <location>
        <begin position="44"/>
        <end position="62"/>
    </location>
</feature>
<feature type="transmembrane region" description="Helical" evidence="3">
    <location>
        <begin position="102"/>
        <end position="121"/>
    </location>
</feature>
<keyword evidence="3" id="KW-0812">Transmembrane</keyword>
<dbReference type="PANTHER" id="PTHR43243:SF4">
    <property type="entry name" value="CATIONIC AMINO ACID TRANSPORTER 4"/>
    <property type="match status" value="1"/>
</dbReference>
<gene>
    <name evidence="4" type="ORF">SAMN05216266_11268</name>
</gene>
<feature type="region of interest" description="Disordered" evidence="2">
    <location>
        <begin position="153"/>
        <end position="175"/>
    </location>
</feature>
<evidence type="ECO:0000256" key="1">
    <source>
        <dbReference type="ARBA" id="ARBA00022448"/>
    </source>
</evidence>
<feature type="region of interest" description="Disordered" evidence="2">
    <location>
        <begin position="14"/>
        <end position="35"/>
    </location>
</feature>
<dbReference type="Proteomes" id="UP000243799">
    <property type="component" value="Unassembled WGS sequence"/>
</dbReference>
<keyword evidence="1" id="KW-0813">Transport</keyword>
<reference evidence="5" key="1">
    <citation type="submission" date="2016-10" db="EMBL/GenBank/DDBJ databases">
        <authorList>
            <person name="Varghese N."/>
            <person name="Submissions S."/>
        </authorList>
    </citation>
    <scope>NUCLEOTIDE SEQUENCE [LARGE SCALE GENOMIC DNA]</scope>
    <source>
        <strain evidence="5">CGMCC 4.3568</strain>
    </source>
</reference>
<name>A0A1I1B5N7_9PSEU</name>
<protein>
    <recommendedName>
        <fullName evidence="6">Amino acid permease</fullName>
    </recommendedName>
</protein>
<evidence type="ECO:0000256" key="2">
    <source>
        <dbReference type="SAM" id="MobiDB-lite"/>
    </source>
</evidence>
<keyword evidence="3" id="KW-0472">Membrane</keyword>
<dbReference type="AlphaFoldDB" id="A0A1I1B5N7"/>